<keyword evidence="2" id="KW-1185">Reference proteome</keyword>
<dbReference type="InterPro" id="IPR036291">
    <property type="entry name" value="NAD(P)-bd_dom_sf"/>
</dbReference>
<proteinExistence type="predicted"/>
<dbReference type="SUPFAM" id="SSF51735">
    <property type="entry name" value="NAD(P)-binding Rossmann-fold domains"/>
    <property type="match status" value="1"/>
</dbReference>
<accession>A0ABN2C0G1</accession>
<protein>
    <recommendedName>
        <fullName evidence="3">Short chain dehydrogenase</fullName>
    </recommendedName>
</protein>
<dbReference type="EMBL" id="BAAAPH010000001">
    <property type="protein sequence ID" value="GAA1550577.1"/>
    <property type="molecule type" value="Genomic_DNA"/>
</dbReference>
<name>A0ABN2C0G1_9ACTN</name>
<reference evidence="1 2" key="1">
    <citation type="journal article" date="2019" name="Int. J. Syst. Evol. Microbiol.">
        <title>The Global Catalogue of Microorganisms (GCM) 10K type strain sequencing project: providing services to taxonomists for standard genome sequencing and annotation.</title>
        <authorList>
            <consortium name="The Broad Institute Genomics Platform"/>
            <consortium name="The Broad Institute Genome Sequencing Center for Infectious Disease"/>
            <person name="Wu L."/>
            <person name="Ma J."/>
        </authorList>
    </citation>
    <scope>NUCLEOTIDE SEQUENCE [LARGE SCALE GENOMIC DNA]</scope>
    <source>
        <strain evidence="1 2">JCM 15572</strain>
    </source>
</reference>
<dbReference type="Proteomes" id="UP001501705">
    <property type="component" value="Unassembled WGS sequence"/>
</dbReference>
<dbReference type="Gene3D" id="3.40.50.720">
    <property type="entry name" value="NAD(P)-binding Rossmann-like Domain"/>
    <property type="match status" value="1"/>
</dbReference>
<sequence>MTTTLITGANRGLGYETAKQLVSAGHTVYLEPARHGAVVTERTPISIR</sequence>
<gene>
    <name evidence="1" type="ORF">GCM10009804_03940</name>
</gene>
<evidence type="ECO:0000313" key="2">
    <source>
        <dbReference type="Proteomes" id="UP001501705"/>
    </source>
</evidence>
<evidence type="ECO:0000313" key="1">
    <source>
        <dbReference type="EMBL" id="GAA1550577.1"/>
    </source>
</evidence>
<comment type="caution">
    <text evidence="1">The sequence shown here is derived from an EMBL/GenBank/DDBJ whole genome shotgun (WGS) entry which is preliminary data.</text>
</comment>
<evidence type="ECO:0008006" key="3">
    <source>
        <dbReference type="Google" id="ProtNLM"/>
    </source>
</evidence>
<organism evidence="1 2">
    <name type="scientific">Kribbella hippodromi</name>
    <dbReference type="NCBI Taxonomy" id="434347"/>
    <lineage>
        <taxon>Bacteria</taxon>
        <taxon>Bacillati</taxon>
        <taxon>Actinomycetota</taxon>
        <taxon>Actinomycetes</taxon>
        <taxon>Propionibacteriales</taxon>
        <taxon>Kribbellaceae</taxon>
        <taxon>Kribbella</taxon>
    </lineage>
</organism>
<dbReference type="RefSeq" id="WP_344231542.1">
    <property type="nucleotide sequence ID" value="NZ_BAAAPH010000001.1"/>
</dbReference>